<evidence type="ECO:0000313" key="4">
    <source>
        <dbReference type="Proteomes" id="UP000224634"/>
    </source>
</evidence>
<keyword evidence="4" id="KW-1185">Reference proteome</keyword>
<sequence>MTLLSKRGGEEEEALTVEGAIKSAEMEASSLEIAQLALEKAKLELEKEKLAVEGEKLAVLKETHKLEMKMADRIAEIAQEVKEVELRLTMHESSDSHIKDYMDKALGKMEKMLNAVGTHPRSSNRMRFEDDESDRLGISDWPEESRASNIEPETPPKLRKLKGRDTNNEWPGTNSEWRRTNNDWHHCRD</sequence>
<evidence type="ECO:0000256" key="2">
    <source>
        <dbReference type="SAM" id="MobiDB-lite"/>
    </source>
</evidence>
<accession>A0A2B7XYF8</accession>
<organism evidence="3 4">
    <name type="scientific">Polytolypa hystricis (strain UAMH7299)</name>
    <dbReference type="NCBI Taxonomy" id="1447883"/>
    <lineage>
        <taxon>Eukaryota</taxon>
        <taxon>Fungi</taxon>
        <taxon>Dikarya</taxon>
        <taxon>Ascomycota</taxon>
        <taxon>Pezizomycotina</taxon>
        <taxon>Eurotiomycetes</taxon>
        <taxon>Eurotiomycetidae</taxon>
        <taxon>Onygenales</taxon>
        <taxon>Onygenales incertae sedis</taxon>
        <taxon>Polytolypa</taxon>
    </lineage>
</organism>
<feature type="coiled-coil region" evidence="1">
    <location>
        <begin position="26"/>
        <end position="58"/>
    </location>
</feature>
<evidence type="ECO:0008006" key="5">
    <source>
        <dbReference type="Google" id="ProtNLM"/>
    </source>
</evidence>
<dbReference type="EMBL" id="PDNA01000097">
    <property type="protein sequence ID" value="PGH14060.1"/>
    <property type="molecule type" value="Genomic_DNA"/>
</dbReference>
<evidence type="ECO:0000256" key="1">
    <source>
        <dbReference type="SAM" id="Coils"/>
    </source>
</evidence>
<protein>
    <recommendedName>
        <fullName evidence="5">GDP/GTP exchange factor Sec2 N-terminal domain-containing protein</fullName>
    </recommendedName>
</protein>
<dbReference type="Proteomes" id="UP000224634">
    <property type="component" value="Unassembled WGS sequence"/>
</dbReference>
<dbReference type="AlphaFoldDB" id="A0A2B7XYF8"/>
<reference evidence="3 4" key="1">
    <citation type="submission" date="2017-10" db="EMBL/GenBank/DDBJ databases">
        <title>Comparative genomics in systemic dimorphic fungi from Ajellomycetaceae.</title>
        <authorList>
            <person name="Munoz J.F."/>
            <person name="Mcewen J.G."/>
            <person name="Clay O.K."/>
            <person name="Cuomo C.A."/>
        </authorList>
    </citation>
    <scope>NUCLEOTIDE SEQUENCE [LARGE SCALE GENOMIC DNA]</scope>
    <source>
        <strain evidence="3 4">UAMH7299</strain>
    </source>
</reference>
<feature type="compositionally biased region" description="Basic and acidic residues" evidence="2">
    <location>
        <begin position="176"/>
        <end position="189"/>
    </location>
</feature>
<feature type="region of interest" description="Disordered" evidence="2">
    <location>
        <begin position="119"/>
        <end position="189"/>
    </location>
</feature>
<proteinExistence type="predicted"/>
<evidence type="ECO:0000313" key="3">
    <source>
        <dbReference type="EMBL" id="PGH14060.1"/>
    </source>
</evidence>
<comment type="caution">
    <text evidence="3">The sequence shown here is derived from an EMBL/GenBank/DDBJ whole genome shotgun (WGS) entry which is preliminary data.</text>
</comment>
<keyword evidence="1" id="KW-0175">Coiled coil</keyword>
<gene>
    <name evidence="3" type="ORF">AJ80_06064</name>
</gene>
<name>A0A2B7XYF8_POLH7</name>